<accession>A0AAP0S815</accession>
<dbReference type="AlphaFoldDB" id="A0AAP0S815"/>
<dbReference type="Gene3D" id="1.20.1280.50">
    <property type="match status" value="1"/>
</dbReference>
<gene>
    <name evidence="3" type="ORF">L1049_007537</name>
</gene>
<protein>
    <recommendedName>
        <fullName evidence="2">F-box domain-containing protein</fullName>
    </recommendedName>
</protein>
<evidence type="ECO:0000313" key="3">
    <source>
        <dbReference type="EMBL" id="KAK9289382.1"/>
    </source>
</evidence>
<reference evidence="3 4" key="1">
    <citation type="journal article" date="2024" name="Plant J.">
        <title>Genome sequences and population genomics reveal climatic adaptation and genomic divergence between two closely related sweetgum species.</title>
        <authorList>
            <person name="Xu W.Q."/>
            <person name="Ren C.Q."/>
            <person name="Zhang X.Y."/>
            <person name="Comes H.P."/>
            <person name="Liu X.H."/>
            <person name="Li Y.G."/>
            <person name="Kettle C.J."/>
            <person name="Jalonen R."/>
            <person name="Gaisberger H."/>
            <person name="Ma Y.Z."/>
            <person name="Qiu Y.X."/>
        </authorList>
    </citation>
    <scope>NUCLEOTIDE SEQUENCE [LARGE SCALE GENOMIC DNA]</scope>
    <source>
        <strain evidence="3">Hangzhou</strain>
    </source>
</reference>
<dbReference type="Proteomes" id="UP001415857">
    <property type="component" value="Unassembled WGS sequence"/>
</dbReference>
<keyword evidence="1" id="KW-0175">Coiled coil</keyword>
<dbReference type="InterPro" id="IPR001810">
    <property type="entry name" value="F-box_dom"/>
</dbReference>
<dbReference type="SUPFAM" id="SSF81383">
    <property type="entry name" value="F-box domain"/>
    <property type="match status" value="1"/>
</dbReference>
<keyword evidence="4" id="KW-1185">Reference proteome</keyword>
<feature type="domain" description="F-box" evidence="2">
    <location>
        <begin position="2"/>
        <end position="48"/>
    </location>
</feature>
<evidence type="ECO:0000256" key="1">
    <source>
        <dbReference type="SAM" id="Coils"/>
    </source>
</evidence>
<evidence type="ECO:0000259" key="2">
    <source>
        <dbReference type="Pfam" id="PF12937"/>
    </source>
</evidence>
<comment type="caution">
    <text evidence="3">The sequence shown here is derived from an EMBL/GenBank/DDBJ whole genome shotgun (WGS) entry which is preliminary data.</text>
</comment>
<dbReference type="InterPro" id="IPR036047">
    <property type="entry name" value="F-box-like_dom_sf"/>
</dbReference>
<sequence length="248" mass="28859">MCALPDELWRRILEIGVESSDLNYKDLCCLSISCRRLHRFSSEDALWSVLLSQDFPRNDPSSSNNIPPNPASSKSFYKIRFERDKARKLAAHSRAVLRMESQIAERSRKLRELQLRSAEETEKMKATIAELSNVHKARQASVALNVWQPEVIRGRQKQIVEQCVVPVEFRINALEMELRLCRQQIEGFDKAYKDEKRRLDASKERLVSMKYHPLQDYNLTISGVDERHIKRKKSNTCINFHVKDGETS</sequence>
<dbReference type="EMBL" id="JBBPBK010000002">
    <property type="protein sequence ID" value="KAK9289382.1"/>
    <property type="molecule type" value="Genomic_DNA"/>
</dbReference>
<dbReference type="Pfam" id="PF12937">
    <property type="entry name" value="F-box-like"/>
    <property type="match status" value="1"/>
</dbReference>
<organism evidence="3 4">
    <name type="scientific">Liquidambar formosana</name>
    <name type="common">Formosan gum</name>
    <dbReference type="NCBI Taxonomy" id="63359"/>
    <lineage>
        <taxon>Eukaryota</taxon>
        <taxon>Viridiplantae</taxon>
        <taxon>Streptophyta</taxon>
        <taxon>Embryophyta</taxon>
        <taxon>Tracheophyta</taxon>
        <taxon>Spermatophyta</taxon>
        <taxon>Magnoliopsida</taxon>
        <taxon>eudicotyledons</taxon>
        <taxon>Gunneridae</taxon>
        <taxon>Pentapetalae</taxon>
        <taxon>Saxifragales</taxon>
        <taxon>Altingiaceae</taxon>
        <taxon>Liquidambar</taxon>
    </lineage>
</organism>
<feature type="coiled-coil region" evidence="1">
    <location>
        <begin position="96"/>
        <end position="130"/>
    </location>
</feature>
<proteinExistence type="predicted"/>
<evidence type="ECO:0000313" key="4">
    <source>
        <dbReference type="Proteomes" id="UP001415857"/>
    </source>
</evidence>
<name>A0AAP0S815_LIQFO</name>